<evidence type="ECO:0000256" key="2">
    <source>
        <dbReference type="ARBA" id="ARBA00023204"/>
    </source>
</evidence>
<dbReference type="PANTHER" id="PTHR43003">
    <property type="entry name" value="DNA-3-METHYLADENINE GLYCOSYLASE"/>
    <property type="match status" value="1"/>
</dbReference>
<accession>A0AAD8Y5H1</accession>
<dbReference type="GO" id="GO:0006285">
    <property type="term" value="P:base-excision repair, AP site formation"/>
    <property type="evidence" value="ECO:0007669"/>
    <property type="project" value="TreeGrafter"/>
</dbReference>
<dbReference type="GO" id="GO:0005634">
    <property type="term" value="C:nucleus"/>
    <property type="evidence" value="ECO:0007669"/>
    <property type="project" value="TreeGrafter"/>
</dbReference>
<keyword evidence="6" id="KW-1185">Reference proteome</keyword>
<dbReference type="CDD" id="cd00056">
    <property type="entry name" value="ENDO3c"/>
    <property type="match status" value="1"/>
</dbReference>
<dbReference type="Gene3D" id="1.10.1670.40">
    <property type="match status" value="1"/>
</dbReference>
<feature type="domain" description="HhH-GPD" evidence="4">
    <location>
        <begin position="145"/>
        <end position="319"/>
    </location>
</feature>
<gene>
    <name evidence="5" type="ORF">QTG54_010326</name>
</gene>
<dbReference type="PANTHER" id="PTHR43003:SF5">
    <property type="entry name" value="DNA-3-METHYLADENINE GLYCOSYLASE"/>
    <property type="match status" value="1"/>
</dbReference>
<dbReference type="Proteomes" id="UP001224775">
    <property type="component" value="Unassembled WGS sequence"/>
</dbReference>
<evidence type="ECO:0000313" key="5">
    <source>
        <dbReference type="EMBL" id="KAK1739010.1"/>
    </source>
</evidence>
<dbReference type="SMART" id="SM00478">
    <property type="entry name" value="ENDO3c"/>
    <property type="match status" value="1"/>
</dbReference>
<dbReference type="GO" id="GO:0006307">
    <property type="term" value="P:DNA alkylation repair"/>
    <property type="evidence" value="ECO:0007669"/>
    <property type="project" value="TreeGrafter"/>
</dbReference>
<feature type="compositionally biased region" description="Low complexity" evidence="3">
    <location>
        <begin position="1"/>
        <end position="23"/>
    </location>
</feature>
<evidence type="ECO:0000256" key="1">
    <source>
        <dbReference type="ARBA" id="ARBA00022763"/>
    </source>
</evidence>
<dbReference type="Pfam" id="PF00730">
    <property type="entry name" value="HhH-GPD"/>
    <property type="match status" value="1"/>
</dbReference>
<dbReference type="EMBL" id="JATAAI010000019">
    <property type="protein sequence ID" value="KAK1739010.1"/>
    <property type="molecule type" value="Genomic_DNA"/>
</dbReference>
<dbReference type="InterPro" id="IPR011257">
    <property type="entry name" value="DNA_glycosylase"/>
</dbReference>
<dbReference type="InterPro" id="IPR051912">
    <property type="entry name" value="Alkylbase_DNA_Glycosylase/TA"/>
</dbReference>
<dbReference type="Gene3D" id="1.10.340.30">
    <property type="entry name" value="Hypothetical protein, domain 2"/>
    <property type="match status" value="1"/>
</dbReference>
<keyword evidence="5" id="KW-0326">Glycosidase</keyword>
<dbReference type="GO" id="GO:0008725">
    <property type="term" value="F:DNA-3-methyladenine glycosylase activity"/>
    <property type="evidence" value="ECO:0007669"/>
    <property type="project" value="TreeGrafter"/>
</dbReference>
<evidence type="ECO:0000313" key="6">
    <source>
        <dbReference type="Proteomes" id="UP001224775"/>
    </source>
</evidence>
<name>A0AAD8Y5H1_9STRA</name>
<dbReference type="GO" id="GO:0032993">
    <property type="term" value="C:protein-DNA complex"/>
    <property type="evidence" value="ECO:0007669"/>
    <property type="project" value="TreeGrafter"/>
</dbReference>
<organism evidence="5 6">
    <name type="scientific">Skeletonema marinoi</name>
    <dbReference type="NCBI Taxonomy" id="267567"/>
    <lineage>
        <taxon>Eukaryota</taxon>
        <taxon>Sar</taxon>
        <taxon>Stramenopiles</taxon>
        <taxon>Ochrophyta</taxon>
        <taxon>Bacillariophyta</taxon>
        <taxon>Coscinodiscophyceae</taxon>
        <taxon>Thalassiosirophycidae</taxon>
        <taxon>Thalassiosirales</taxon>
        <taxon>Skeletonemataceae</taxon>
        <taxon>Skeletonema</taxon>
        <taxon>Skeletonema marinoi-dohrnii complex</taxon>
    </lineage>
</organism>
<evidence type="ECO:0000259" key="4">
    <source>
        <dbReference type="SMART" id="SM00478"/>
    </source>
</evidence>
<dbReference type="InterPro" id="IPR003265">
    <property type="entry name" value="HhH-GPD_domain"/>
</dbReference>
<sequence>MMMRQTRASTMAARAVAASVTPSPKKKQKVHHASAATPSPQVKQRTLFPIEDNINTITREEIQDLIRSHIPNASDDISTETLDGWCLVDALSHCMQASNGILKDLIKEHGPPKCYLKYFETGKTNTRGGCEDGYQSFRSLCRIVAGQQLAGSAANTIWGRFLEVVGASKNDTTNLTPQAILSIVRDNDIEGDLRAPSGLSNAKCRCIIALSEAFEGGELSDDILTSASDEEVSLKLNNVKGIGPWSVDMFLLFECHRKDILPIGDLAVRNGTAKLWKVKGKGKNGNMCAQKDKHLIESLHEPFSPYRSISSYYMYQLVNVKG</sequence>
<keyword evidence="5" id="KW-0378">Hydrolase</keyword>
<comment type="caution">
    <text evidence="5">The sequence shown here is derived from an EMBL/GenBank/DDBJ whole genome shotgun (WGS) entry which is preliminary data.</text>
</comment>
<dbReference type="EC" id="3.2.2.21" evidence="5"/>
<protein>
    <submittedName>
        <fullName evidence="5">DNA-3-methyladenine glycosylase</fullName>
        <ecNumber evidence="5">3.2.2.21</ecNumber>
    </submittedName>
</protein>
<dbReference type="GO" id="GO:0043916">
    <property type="term" value="F:DNA-7-methylguanine glycosylase activity"/>
    <property type="evidence" value="ECO:0007669"/>
    <property type="project" value="TreeGrafter"/>
</dbReference>
<evidence type="ECO:0000256" key="3">
    <source>
        <dbReference type="SAM" id="MobiDB-lite"/>
    </source>
</evidence>
<reference evidence="5" key="1">
    <citation type="submission" date="2023-06" db="EMBL/GenBank/DDBJ databases">
        <title>Survivors Of The Sea: Transcriptome response of Skeletonema marinoi to long-term dormancy.</title>
        <authorList>
            <person name="Pinder M.I.M."/>
            <person name="Kourtchenko O."/>
            <person name="Robertson E.K."/>
            <person name="Larsson T."/>
            <person name="Maumus F."/>
            <person name="Osuna-Cruz C.M."/>
            <person name="Vancaester E."/>
            <person name="Stenow R."/>
            <person name="Vandepoele K."/>
            <person name="Ploug H."/>
            <person name="Bruchert V."/>
            <person name="Godhe A."/>
            <person name="Topel M."/>
        </authorList>
    </citation>
    <scope>NUCLEOTIDE SEQUENCE</scope>
    <source>
        <strain evidence="5">R05AC</strain>
    </source>
</reference>
<feature type="region of interest" description="Disordered" evidence="3">
    <location>
        <begin position="1"/>
        <end position="42"/>
    </location>
</feature>
<keyword evidence="2" id="KW-0234">DNA repair</keyword>
<dbReference type="SUPFAM" id="SSF48150">
    <property type="entry name" value="DNA-glycosylase"/>
    <property type="match status" value="1"/>
</dbReference>
<dbReference type="GO" id="GO:0032131">
    <property type="term" value="F:alkylated DNA binding"/>
    <property type="evidence" value="ECO:0007669"/>
    <property type="project" value="TreeGrafter"/>
</dbReference>
<keyword evidence="1" id="KW-0227">DNA damage</keyword>
<proteinExistence type="predicted"/>
<dbReference type="AlphaFoldDB" id="A0AAD8Y5H1"/>